<dbReference type="AlphaFoldDB" id="A0A2N5EPQ8"/>
<dbReference type="EMBL" id="PJZK01000005">
    <property type="protein sequence ID" value="PLR51398.1"/>
    <property type="molecule type" value="Genomic_DNA"/>
</dbReference>
<proteinExistence type="predicted"/>
<evidence type="ECO:0000313" key="1">
    <source>
        <dbReference type="EMBL" id="PLR51398.1"/>
    </source>
</evidence>
<dbReference type="OrthoDB" id="6860016at2"/>
<comment type="caution">
    <text evidence="1">The sequence shown here is derived from an EMBL/GenBank/DDBJ whole genome shotgun (WGS) entry which is preliminary data.</text>
</comment>
<dbReference type="CDD" id="cd14744">
    <property type="entry name" value="PAAR_CT_2"/>
    <property type="match status" value="1"/>
</dbReference>
<sequence>MPTKKLAALGDKTTYGSIISATSAFVDEGRVIAQSGDLASCSKCKGAFPINGTAEAWIDKGTKLVQDQDRVLCGCNDHNVFAQTKYFNG</sequence>
<name>A0A2N5EPQ8_9GAMM</name>
<dbReference type="InterPro" id="IPR008727">
    <property type="entry name" value="PAAR_motif"/>
</dbReference>
<protein>
    <submittedName>
        <fullName evidence="1">PAAR domain-containing protein</fullName>
    </submittedName>
</protein>
<organism evidence="1 2">
    <name type="scientific">Chimaeribacter arupi</name>
    <dbReference type="NCBI Taxonomy" id="2060066"/>
    <lineage>
        <taxon>Bacteria</taxon>
        <taxon>Pseudomonadati</taxon>
        <taxon>Pseudomonadota</taxon>
        <taxon>Gammaproteobacteria</taxon>
        <taxon>Enterobacterales</taxon>
        <taxon>Yersiniaceae</taxon>
        <taxon>Chimaeribacter</taxon>
    </lineage>
</organism>
<keyword evidence="2" id="KW-1185">Reference proteome</keyword>
<reference evidence="1 2" key="1">
    <citation type="submission" date="2017-12" db="EMBL/GenBank/DDBJ databases">
        <title>Characterization of six clinical isolates of Enterochimera gen. nov., a novel genus of the Yersiniaciae family and the three species Enterochimera arupensis sp. nov., Enterochimera coloradensis sp. nov, and Enterochimera californica sp. nov.</title>
        <authorList>
            <person name="Rossi A."/>
            <person name="Fisher M."/>
        </authorList>
    </citation>
    <scope>NUCLEOTIDE SEQUENCE [LARGE SCALE GENOMIC DNA]</scope>
    <source>
        <strain evidence="1 2">2016Iso1</strain>
    </source>
</reference>
<evidence type="ECO:0000313" key="2">
    <source>
        <dbReference type="Proteomes" id="UP000234626"/>
    </source>
</evidence>
<dbReference type="Proteomes" id="UP000234626">
    <property type="component" value="Unassembled WGS sequence"/>
</dbReference>
<accession>A0A2N5EPQ8</accession>
<dbReference type="Pfam" id="PF05488">
    <property type="entry name" value="PAAR_motif"/>
    <property type="match status" value="1"/>
</dbReference>
<dbReference type="RefSeq" id="WP_101834305.1">
    <property type="nucleotide sequence ID" value="NZ_PJZK01000005.1"/>
</dbReference>
<gene>
    <name evidence="1" type="ORF">CYR34_06855</name>
</gene>